<dbReference type="GO" id="GO:0005886">
    <property type="term" value="C:plasma membrane"/>
    <property type="evidence" value="ECO:0007669"/>
    <property type="project" value="UniProtKB-SubCell"/>
</dbReference>
<dbReference type="STRING" id="535712.A4Z71_00815"/>
<dbReference type="KEGG" id="rpla:A4Z71_00815"/>
<protein>
    <recommendedName>
        <fullName evidence="8">Cardiolipin synthase N-terminal domain-containing protein</fullName>
    </recommendedName>
</protein>
<evidence type="ECO:0000259" key="8">
    <source>
        <dbReference type="Pfam" id="PF13396"/>
    </source>
</evidence>
<dbReference type="Proteomes" id="UP000243784">
    <property type="component" value="Chromosome"/>
</dbReference>
<feature type="region of interest" description="Disordered" evidence="6">
    <location>
        <begin position="88"/>
        <end position="109"/>
    </location>
</feature>
<feature type="transmembrane region" description="Helical" evidence="7">
    <location>
        <begin position="38"/>
        <end position="56"/>
    </location>
</feature>
<feature type="domain" description="Cardiolipin synthase N-terminal" evidence="8">
    <location>
        <begin position="13"/>
        <end position="58"/>
    </location>
</feature>
<comment type="subcellular location">
    <subcellularLocation>
        <location evidence="1">Cell membrane</location>
        <topology evidence="1">Multi-pass membrane protein</topology>
    </subcellularLocation>
</comment>
<evidence type="ECO:0000313" key="10">
    <source>
        <dbReference type="Proteomes" id="UP000243784"/>
    </source>
</evidence>
<keyword evidence="10" id="KW-1185">Reference proteome</keyword>
<evidence type="ECO:0000256" key="7">
    <source>
        <dbReference type="SAM" id="Phobius"/>
    </source>
</evidence>
<evidence type="ECO:0000256" key="5">
    <source>
        <dbReference type="ARBA" id="ARBA00023136"/>
    </source>
</evidence>
<keyword evidence="2" id="KW-1003">Cell membrane</keyword>
<sequence>MRWVVFSVAVVGIFTIFVTVFAASANKNEVRSLPKWLWVLLCAVVPIIGGLLYLIIGRPIGNKPQQRKTKTVAPDDDPRFLRDLAERLEREKKKDDEKDSGEEPQAETK</sequence>
<feature type="compositionally biased region" description="Basic and acidic residues" evidence="6">
    <location>
        <begin position="88"/>
        <end position="97"/>
    </location>
</feature>
<evidence type="ECO:0000313" key="9">
    <source>
        <dbReference type="EMBL" id="AOY55587.1"/>
    </source>
</evidence>
<organism evidence="9 10">
    <name type="scientific">Candidatus Rhodoluna planktonica</name>
    <dbReference type="NCBI Taxonomy" id="535712"/>
    <lineage>
        <taxon>Bacteria</taxon>
        <taxon>Bacillati</taxon>
        <taxon>Actinomycetota</taxon>
        <taxon>Actinomycetes</taxon>
        <taxon>Micrococcales</taxon>
        <taxon>Microbacteriaceae</taxon>
        <taxon>Luna cluster</taxon>
        <taxon>Luna-1 subcluster</taxon>
        <taxon>Rhodoluna</taxon>
    </lineage>
</organism>
<name>A0A1D9DXQ1_9MICO</name>
<keyword evidence="3 7" id="KW-0812">Transmembrane</keyword>
<keyword evidence="5 7" id="KW-0472">Membrane</keyword>
<gene>
    <name evidence="9" type="ORF">A4Z71_00815</name>
</gene>
<evidence type="ECO:0000256" key="3">
    <source>
        <dbReference type="ARBA" id="ARBA00022692"/>
    </source>
</evidence>
<evidence type="ECO:0000256" key="1">
    <source>
        <dbReference type="ARBA" id="ARBA00004651"/>
    </source>
</evidence>
<reference evidence="9 10" key="1">
    <citation type="journal article" date="2016" name="Biochim. Biophys. Acta">
        <title>Photochemical characterization of actinorhodopsin and its functional existence in the natural host.</title>
        <authorList>
            <person name="Nakamura S."/>
            <person name="Kikukawa T."/>
            <person name="Tamogami J."/>
            <person name="Kamiya M."/>
            <person name="Aizawa T."/>
            <person name="Hahn M.W."/>
            <person name="Ihara K."/>
            <person name="Kamo N."/>
            <person name="Demura M."/>
        </authorList>
    </citation>
    <scope>NUCLEOTIDE SEQUENCE [LARGE SCALE GENOMIC DNA]</scope>
    <source>
        <strain evidence="9 10">MWH-Dar1</strain>
    </source>
</reference>
<feature type="compositionally biased region" description="Acidic residues" evidence="6">
    <location>
        <begin position="98"/>
        <end position="109"/>
    </location>
</feature>
<keyword evidence="4 7" id="KW-1133">Transmembrane helix</keyword>
<dbReference type="AlphaFoldDB" id="A0A1D9DXQ1"/>
<evidence type="ECO:0000256" key="2">
    <source>
        <dbReference type="ARBA" id="ARBA00022475"/>
    </source>
</evidence>
<evidence type="ECO:0000256" key="6">
    <source>
        <dbReference type="SAM" id="MobiDB-lite"/>
    </source>
</evidence>
<dbReference type="InterPro" id="IPR027379">
    <property type="entry name" value="CLS_N"/>
</dbReference>
<dbReference type="Pfam" id="PF13396">
    <property type="entry name" value="PLDc_N"/>
    <property type="match status" value="1"/>
</dbReference>
<accession>A0A1D9DXQ1</accession>
<dbReference type="EMBL" id="CP015208">
    <property type="protein sequence ID" value="AOY55587.1"/>
    <property type="molecule type" value="Genomic_DNA"/>
</dbReference>
<proteinExistence type="predicted"/>
<evidence type="ECO:0000256" key="4">
    <source>
        <dbReference type="ARBA" id="ARBA00022989"/>
    </source>
</evidence>
<dbReference type="RefSeq" id="WP_070954103.1">
    <property type="nucleotide sequence ID" value="NZ_CP015208.1"/>
</dbReference>